<name>A0A176VCZ6_MARPO</name>
<evidence type="ECO:0000313" key="2">
    <source>
        <dbReference type="Proteomes" id="UP000077202"/>
    </source>
</evidence>
<dbReference type="EMBL" id="LVLJ01004067">
    <property type="protein sequence ID" value="OAE18403.1"/>
    <property type="molecule type" value="Genomic_DNA"/>
</dbReference>
<proteinExistence type="predicted"/>
<dbReference type="Proteomes" id="UP000077202">
    <property type="component" value="Unassembled WGS sequence"/>
</dbReference>
<evidence type="ECO:0000313" key="1">
    <source>
        <dbReference type="EMBL" id="OAE18403.1"/>
    </source>
</evidence>
<protein>
    <submittedName>
        <fullName evidence="1">Uncharacterized protein</fullName>
    </submittedName>
</protein>
<gene>
    <name evidence="1" type="ORF">AXG93_2268s1000</name>
</gene>
<keyword evidence="2" id="KW-1185">Reference proteome</keyword>
<organism evidence="1 2">
    <name type="scientific">Marchantia polymorpha subsp. ruderalis</name>
    <dbReference type="NCBI Taxonomy" id="1480154"/>
    <lineage>
        <taxon>Eukaryota</taxon>
        <taxon>Viridiplantae</taxon>
        <taxon>Streptophyta</taxon>
        <taxon>Embryophyta</taxon>
        <taxon>Marchantiophyta</taxon>
        <taxon>Marchantiopsida</taxon>
        <taxon>Marchantiidae</taxon>
        <taxon>Marchantiales</taxon>
        <taxon>Marchantiaceae</taxon>
        <taxon>Marchantia</taxon>
    </lineage>
</organism>
<sequence>MARVFPRLKYQKFRGDGRKDVNKWLSEFNITATVNQKDEDTKLRLFQGLLKKERAYRTGWSFKSGKLNSRRYNGQAGHNPDECPHVTLKRIQFVDKEGAVFFAEAGYEQEELDLTPVSQVNLAYGRVQL</sequence>
<reference evidence="1" key="1">
    <citation type="submission" date="2016-03" db="EMBL/GenBank/DDBJ databases">
        <title>Mechanisms controlling the formation of the plant cell surface in tip-growing cells are functionally conserved among land plants.</title>
        <authorList>
            <person name="Honkanen S."/>
            <person name="Jones V.A."/>
            <person name="Morieri G."/>
            <person name="Champion C."/>
            <person name="Hetherington A.J."/>
            <person name="Kelly S."/>
            <person name="Saint-Marcoux D."/>
            <person name="Proust H."/>
            <person name="Prescott H."/>
            <person name="Dolan L."/>
        </authorList>
    </citation>
    <scope>NUCLEOTIDE SEQUENCE [LARGE SCALE GENOMIC DNA]</scope>
    <source>
        <tissue evidence="1">Whole gametophyte</tissue>
    </source>
</reference>
<comment type="caution">
    <text evidence="1">The sequence shown here is derived from an EMBL/GenBank/DDBJ whole genome shotgun (WGS) entry which is preliminary data.</text>
</comment>
<dbReference type="AlphaFoldDB" id="A0A176VCZ6"/>
<accession>A0A176VCZ6</accession>